<evidence type="ECO:0000256" key="4">
    <source>
        <dbReference type="ARBA" id="ARBA00023125"/>
    </source>
</evidence>
<comment type="caution">
    <text evidence="8">The sequence shown here is derived from an EMBL/GenBank/DDBJ whole genome shotgun (WGS) entry which is preliminary data.</text>
</comment>
<dbReference type="PANTHER" id="PTHR22683">
    <property type="entry name" value="SPORULATION PROTEIN RELATED"/>
    <property type="match status" value="1"/>
</dbReference>
<dbReference type="InterPro" id="IPR027417">
    <property type="entry name" value="P-loop_NTPase"/>
</dbReference>
<feature type="binding site" evidence="5">
    <location>
        <begin position="728"/>
        <end position="735"/>
    </location>
    <ligand>
        <name>ATP</name>
        <dbReference type="ChEBI" id="CHEBI:30616"/>
    </ligand>
</feature>
<dbReference type="InterPro" id="IPR050206">
    <property type="entry name" value="FtsK/SpoIIIE/SftA"/>
</dbReference>
<evidence type="ECO:0000313" key="8">
    <source>
        <dbReference type="EMBL" id="PZT48866.1"/>
    </source>
</evidence>
<dbReference type="AlphaFoldDB" id="A0A2W6NN58"/>
<proteinExistence type="inferred from homology"/>
<evidence type="ECO:0000256" key="6">
    <source>
        <dbReference type="SAM" id="MobiDB-lite"/>
    </source>
</evidence>
<gene>
    <name evidence="8" type="ORF">B6S12_01785</name>
</gene>
<keyword evidence="9" id="KW-1185">Reference proteome</keyword>
<evidence type="ECO:0000256" key="2">
    <source>
        <dbReference type="ARBA" id="ARBA00022741"/>
    </source>
</evidence>
<dbReference type="InterPro" id="IPR036390">
    <property type="entry name" value="WH_DNA-bd_sf"/>
</dbReference>
<evidence type="ECO:0000256" key="1">
    <source>
        <dbReference type="ARBA" id="ARBA00006474"/>
    </source>
</evidence>
<dbReference type="SUPFAM" id="SSF52540">
    <property type="entry name" value="P-loop containing nucleoside triphosphate hydrolases"/>
    <property type="match status" value="1"/>
</dbReference>
<evidence type="ECO:0000256" key="3">
    <source>
        <dbReference type="ARBA" id="ARBA00022840"/>
    </source>
</evidence>
<evidence type="ECO:0000256" key="5">
    <source>
        <dbReference type="PROSITE-ProRule" id="PRU00289"/>
    </source>
</evidence>
<organism evidence="8 9">
    <name type="scientific">Helicobacter valdiviensis</name>
    <dbReference type="NCBI Taxonomy" id="1458358"/>
    <lineage>
        <taxon>Bacteria</taxon>
        <taxon>Pseudomonadati</taxon>
        <taxon>Campylobacterota</taxon>
        <taxon>Epsilonproteobacteria</taxon>
        <taxon>Campylobacterales</taxon>
        <taxon>Helicobacteraceae</taxon>
        <taxon>Helicobacter</taxon>
    </lineage>
</organism>
<dbReference type="SMART" id="SM00382">
    <property type="entry name" value="AAA"/>
    <property type="match status" value="1"/>
</dbReference>
<dbReference type="EMBL" id="NBIU01000003">
    <property type="protein sequence ID" value="PZT48866.1"/>
    <property type="molecule type" value="Genomic_DNA"/>
</dbReference>
<dbReference type="Gene3D" id="1.10.10.10">
    <property type="entry name" value="Winged helix-like DNA-binding domain superfamily/Winged helix DNA-binding domain"/>
    <property type="match status" value="1"/>
</dbReference>
<dbReference type="Pfam" id="PF01580">
    <property type="entry name" value="FtsK_SpoIIIE"/>
    <property type="match status" value="1"/>
</dbReference>
<accession>A0A2W6NN58</accession>
<dbReference type="GO" id="GO:0003677">
    <property type="term" value="F:DNA binding"/>
    <property type="evidence" value="ECO:0007669"/>
    <property type="project" value="UniProtKB-KW"/>
</dbReference>
<dbReference type="InterPro" id="IPR002543">
    <property type="entry name" value="FtsK_dom"/>
</dbReference>
<dbReference type="InterPro" id="IPR018541">
    <property type="entry name" value="Ftsk_gamma"/>
</dbReference>
<feature type="region of interest" description="Disordered" evidence="6">
    <location>
        <begin position="484"/>
        <end position="505"/>
    </location>
</feature>
<dbReference type="PANTHER" id="PTHR22683:SF41">
    <property type="entry name" value="DNA TRANSLOCASE FTSK"/>
    <property type="match status" value="1"/>
</dbReference>
<feature type="domain" description="FtsK" evidence="7">
    <location>
        <begin position="711"/>
        <end position="901"/>
    </location>
</feature>
<dbReference type="Pfam" id="PF17854">
    <property type="entry name" value="FtsK_alpha"/>
    <property type="match status" value="1"/>
</dbReference>
<sequence length="1035" mass="118367">MFGSKSQKQAVQSVPKQANKSFEYKDFLNKIKDFFTPLSKEEISKEPRPLTLEELIEQSPKESNVSKQEIKEIQEENLEDNNKQQQDILKEGFNPSIDEERHGVELPTYETFLSEKDEKKEEEIEIKIVHARDAKPNLQNGFVQINPEQVLEKLQKIDNLLHKEEKESDPVRIVPKPIKEEIVKNEFEEVAIQEEILPKKEFKPIKSYPKNLYAAKPFSALELEAKENDKQEEIPNTIFYYDKPPKEDLQKASIQEVETQEALEDDLKDIQNALSEELQEAQKALDYRSQESELSQIKEAIKPQILKAQQDLEEREQTFEEDESTFIEVQNSDNDLKDIQNALSEELQEAQKALDYRSQESELSQIKEAIKPQILKAQQDLEEREQTFEEDESTFIEVSYTPPKQNTMPFYNYANFQETTQNLKEIMPNMPLVMPETPNLSNTLQETKKEEIKEQPNNDLNTQENFGKEELKTFEVSQEITYLQEQPTQEKQSQESRSLNTEQPAQKQVFQGYKENQKSNLQQDFSVQNASTQENLQNPMQEFRVEKPKMLEENQALLEELTLNDESVELDNKDFILPPLDFLQTPSEERAEVDESEIDRKINDLLGKLRMFKIEGDIVRTYSGPIVTTFEFRPSPNVKVSRILTLQDDLAMALRAKTIRIQAPVPGKDVVGIEIPNQHIETIYLREILENDLFKNSASPLTLALGKDIVGNPFVTDLKKLPHLLIAGTTGSGKSVGINAMILSLLYKNSPDMLKLIMIDPKMLEFSIYNDIPHLLTPVITQAKKAIIALDSTVKEMERRYSLMSEARTKNIEGYNQKALNEGFEPFPYIVVIIDELADLMMTGGKEAEVSISRLAQMARASGIHLIVATQRPSVDVVTGLIKANLPSRISYKVGQKIDSKVILDTFGAESLLGRGDMLFTPPGGGIVRLHAPWSSEEEIEEIVEFIKSQRAPEYDETFMPSEDEALGLSYEGEVDELYEEAKRIMLNEGKTSISYLQRRLNIGYNKAANIVEQMQAKGFLSAPNSKGVREILNA</sequence>
<dbReference type="Proteomes" id="UP000249746">
    <property type="component" value="Unassembled WGS sequence"/>
</dbReference>
<dbReference type="Pfam" id="PF09397">
    <property type="entry name" value="FtsK_gamma"/>
    <property type="match status" value="1"/>
</dbReference>
<dbReference type="InterPro" id="IPR003593">
    <property type="entry name" value="AAA+_ATPase"/>
</dbReference>
<dbReference type="PROSITE" id="PS50901">
    <property type="entry name" value="FTSK"/>
    <property type="match status" value="1"/>
</dbReference>
<dbReference type="SUPFAM" id="SSF46785">
    <property type="entry name" value="Winged helix' DNA-binding domain"/>
    <property type="match status" value="1"/>
</dbReference>
<keyword evidence="3 5" id="KW-0067">ATP-binding</keyword>
<dbReference type="CDD" id="cd01127">
    <property type="entry name" value="TrwB_TraG_TraD_VirD4"/>
    <property type="match status" value="1"/>
</dbReference>
<evidence type="ECO:0000259" key="7">
    <source>
        <dbReference type="PROSITE" id="PS50901"/>
    </source>
</evidence>
<feature type="region of interest" description="Disordered" evidence="6">
    <location>
        <begin position="44"/>
        <end position="112"/>
    </location>
</feature>
<dbReference type="Gene3D" id="3.40.50.300">
    <property type="entry name" value="P-loop containing nucleotide triphosphate hydrolases"/>
    <property type="match status" value="1"/>
</dbReference>
<evidence type="ECO:0000313" key="9">
    <source>
        <dbReference type="Proteomes" id="UP000249746"/>
    </source>
</evidence>
<dbReference type="Gene3D" id="3.30.980.40">
    <property type="match status" value="1"/>
</dbReference>
<dbReference type="SMART" id="SM00843">
    <property type="entry name" value="Ftsk_gamma"/>
    <property type="match status" value="1"/>
</dbReference>
<comment type="similarity">
    <text evidence="1">Belongs to the FtsK/SpoIIIE/SftA family.</text>
</comment>
<reference evidence="8 9" key="1">
    <citation type="submission" date="2017-03" db="EMBL/GenBank/DDBJ databases">
        <title>Genomic and clinical evidence uncovers the enterohepatic species Helicobacter valdiviensis as a potential human intestinal pathogen.</title>
        <authorList>
            <person name="Fresia P."/>
            <person name="Jara R."/>
            <person name="Sierra R."/>
            <person name="Ferres I."/>
            <person name="Greif G."/>
            <person name="Iraola G."/>
            <person name="Collado L."/>
        </authorList>
    </citation>
    <scope>NUCLEOTIDE SEQUENCE [LARGE SCALE GENOMIC DNA]</scope>
    <source>
        <strain evidence="8 9">WBE14</strain>
    </source>
</reference>
<protein>
    <recommendedName>
        <fullName evidence="7">FtsK domain-containing protein</fullName>
    </recommendedName>
</protein>
<dbReference type="InterPro" id="IPR036388">
    <property type="entry name" value="WH-like_DNA-bd_sf"/>
</dbReference>
<dbReference type="GO" id="GO:0005524">
    <property type="term" value="F:ATP binding"/>
    <property type="evidence" value="ECO:0007669"/>
    <property type="project" value="UniProtKB-UniRule"/>
</dbReference>
<name>A0A2W6NN58_9HELI</name>
<dbReference type="InterPro" id="IPR041027">
    <property type="entry name" value="FtsK_alpha"/>
</dbReference>
<keyword evidence="2 5" id="KW-0547">Nucleotide-binding</keyword>
<keyword evidence="4" id="KW-0238">DNA-binding</keyword>